<comment type="similarity">
    <text evidence="1">Belongs to the peptidase S26 family.</text>
</comment>
<name>A0A1I1N2V9_9GAMM</name>
<feature type="transmembrane region" description="Helical" evidence="4">
    <location>
        <begin position="26"/>
        <end position="46"/>
    </location>
</feature>
<keyword evidence="4" id="KW-0472">Membrane</keyword>
<dbReference type="Gene3D" id="2.10.109.10">
    <property type="entry name" value="Umud Fragment, subunit A"/>
    <property type="match status" value="1"/>
</dbReference>
<keyword evidence="7" id="KW-1185">Reference proteome</keyword>
<dbReference type="PANTHER" id="PTHR43390">
    <property type="entry name" value="SIGNAL PEPTIDASE I"/>
    <property type="match status" value="1"/>
</dbReference>
<dbReference type="SUPFAM" id="SSF51306">
    <property type="entry name" value="LexA/Signal peptidase"/>
    <property type="match status" value="1"/>
</dbReference>
<dbReference type="Pfam" id="PF10502">
    <property type="entry name" value="Peptidase_S26"/>
    <property type="match status" value="1"/>
</dbReference>
<gene>
    <name evidence="6" type="ORF">SAMN05660831_00073</name>
</gene>
<dbReference type="RefSeq" id="WP_093426776.1">
    <property type="nucleotide sequence ID" value="NZ_FOMJ01000001.1"/>
</dbReference>
<evidence type="ECO:0000256" key="2">
    <source>
        <dbReference type="ARBA" id="ARBA00019232"/>
    </source>
</evidence>
<sequence length="181" mass="20339">MATSVSMPDAVPREERRRRREPWGRFALKAGLTLAGIVGFWAWFMAHFTVHIDPQETPSMGHRLWLVVHEADYRPQRGEVAAFRSRGASPYFEDGVVMGKRVVATPGDWVGRLGDVVVHARPGESGDILGVLHHASRVEPGVRRLPDGHWWVMGESPSSWDSRYWGAVQADQWIGPAHPIF</sequence>
<dbReference type="EMBL" id="FOMJ01000001">
    <property type="protein sequence ID" value="SFC91686.1"/>
    <property type="molecule type" value="Genomic_DNA"/>
</dbReference>
<protein>
    <recommendedName>
        <fullName evidence="2">Signal peptidase I</fullName>
    </recommendedName>
    <alternativeName>
        <fullName evidence="3">Leader peptidase I</fullName>
    </alternativeName>
</protein>
<accession>A0A1I1N2V9</accession>
<feature type="domain" description="Peptidase S26" evidence="5">
    <location>
        <begin position="29"/>
        <end position="178"/>
    </location>
</feature>
<dbReference type="OrthoDB" id="5360818at2"/>
<keyword evidence="4" id="KW-0812">Transmembrane</keyword>
<keyword evidence="4" id="KW-1133">Transmembrane helix</keyword>
<dbReference type="AlphaFoldDB" id="A0A1I1N2V9"/>
<dbReference type="InterPro" id="IPR036286">
    <property type="entry name" value="LexA/Signal_pep-like_sf"/>
</dbReference>
<dbReference type="CDD" id="cd06462">
    <property type="entry name" value="Peptidase_S24_S26"/>
    <property type="match status" value="1"/>
</dbReference>
<evidence type="ECO:0000313" key="7">
    <source>
        <dbReference type="Proteomes" id="UP000198611"/>
    </source>
</evidence>
<dbReference type="GO" id="GO:0016020">
    <property type="term" value="C:membrane"/>
    <property type="evidence" value="ECO:0007669"/>
    <property type="project" value="InterPro"/>
</dbReference>
<dbReference type="InterPro" id="IPR019533">
    <property type="entry name" value="Peptidase_S26"/>
</dbReference>
<reference evidence="6 7" key="1">
    <citation type="submission" date="2016-10" db="EMBL/GenBank/DDBJ databases">
        <authorList>
            <person name="de Groot N.N."/>
        </authorList>
    </citation>
    <scope>NUCLEOTIDE SEQUENCE [LARGE SCALE GENOMIC DNA]</scope>
    <source>
        <strain evidence="6 7">HL3</strain>
    </source>
</reference>
<dbReference type="PANTHER" id="PTHR43390:SF1">
    <property type="entry name" value="CHLOROPLAST PROCESSING PEPTIDASE"/>
    <property type="match status" value="1"/>
</dbReference>
<proteinExistence type="inferred from homology"/>
<evidence type="ECO:0000256" key="4">
    <source>
        <dbReference type="SAM" id="Phobius"/>
    </source>
</evidence>
<evidence type="ECO:0000256" key="1">
    <source>
        <dbReference type="ARBA" id="ARBA00009370"/>
    </source>
</evidence>
<dbReference type="InterPro" id="IPR000223">
    <property type="entry name" value="Pept_S26A_signal_pept_1"/>
</dbReference>
<dbReference type="Proteomes" id="UP000198611">
    <property type="component" value="Unassembled WGS sequence"/>
</dbReference>
<evidence type="ECO:0000259" key="5">
    <source>
        <dbReference type="Pfam" id="PF10502"/>
    </source>
</evidence>
<evidence type="ECO:0000313" key="6">
    <source>
        <dbReference type="EMBL" id="SFC91686.1"/>
    </source>
</evidence>
<evidence type="ECO:0000256" key="3">
    <source>
        <dbReference type="ARBA" id="ARBA00029906"/>
    </source>
</evidence>
<organism evidence="6 7">
    <name type="scientific">Thiohalospira halophila DSM 15071</name>
    <dbReference type="NCBI Taxonomy" id="1123397"/>
    <lineage>
        <taxon>Bacteria</taxon>
        <taxon>Pseudomonadati</taxon>
        <taxon>Pseudomonadota</taxon>
        <taxon>Gammaproteobacteria</taxon>
        <taxon>Thiohalospirales</taxon>
        <taxon>Thiohalospiraceae</taxon>
        <taxon>Thiohalospira</taxon>
    </lineage>
</organism>
<dbReference type="GO" id="GO:0004252">
    <property type="term" value="F:serine-type endopeptidase activity"/>
    <property type="evidence" value="ECO:0007669"/>
    <property type="project" value="InterPro"/>
</dbReference>
<dbReference type="STRING" id="1123397.SAMN05660831_00073"/>
<dbReference type="GO" id="GO:0006465">
    <property type="term" value="P:signal peptide processing"/>
    <property type="evidence" value="ECO:0007669"/>
    <property type="project" value="InterPro"/>
</dbReference>